<sequence precursor="true">MNKNVLLLSAAAVCLFVMGCEPGTSNPPTSPVTGKVTYKGEAVEGATIQFLPSSSEVKVANATSGTDGTYALSTFETGDGAMAGKYKVTVRKLVPVQQGVQKDGENAGEPAYVNKDMLPKKYMSMDSTPLEFEVTASGNQTFDIDLVD</sequence>
<dbReference type="OrthoDB" id="281179at2"/>
<keyword evidence="3" id="KW-1185">Reference proteome</keyword>
<dbReference type="Proteomes" id="UP000318626">
    <property type="component" value="Chromosome"/>
</dbReference>
<dbReference type="EMBL" id="CP036289">
    <property type="protein sequence ID" value="QDU77967.1"/>
    <property type="molecule type" value="Genomic_DNA"/>
</dbReference>
<proteinExistence type="predicted"/>
<evidence type="ECO:0000313" key="3">
    <source>
        <dbReference type="Proteomes" id="UP000318626"/>
    </source>
</evidence>
<keyword evidence="1" id="KW-0732">Signal</keyword>
<dbReference type="PROSITE" id="PS51257">
    <property type="entry name" value="PROKAR_LIPOPROTEIN"/>
    <property type="match status" value="1"/>
</dbReference>
<evidence type="ECO:0008006" key="4">
    <source>
        <dbReference type="Google" id="ProtNLM"/>
    </source>
</evidence>
<protein>
    <recommendedName>
        <fullName evidence="4">Carboxypeptidase regulatory-like domain-containing protein</fullName>
    </recommendedName>
</protein>
<name>A0A518CFH4_9BACT</name>
<reference evidence="3" key="1">
    <citation type="submission" date="2019-02" db="EMBL/GenBank/DDBJ databases">
        <title>Deep-cultivation of Planctomycetes and their phenomic and genomic characterization uncovers novel biology.</title>
        <authorList>
            <person name="Wiegand S."/>
            <person name="Jogler M."/>
            <person name="Boedeker C."/>
            <person name="Pinto D."/>
            <person name="Vollmers J."/>
            <person name="Rivas-Marin E."/>
            <person name="Kohn T."/>
            <person name="Peeters S.H."/>
            <person name="Heuer A."/>
            <person name="Rast P."/>
            <person name="Oberbeckmann S."/>
            <person name="Bunk B."/>
            <person name="Jeske O."/>
            <person name="Meyerdierks A."/>
            <person name="Storesund J.E."/>
            <person name="Kallscheuer N."/>
            <person name="Luecker S."/>
            <person name="Lage O.M."/>
            <person name="Pohl T."/>
            <person name="Merkel B.J."/>
            <person name="Hornburger P."/>
            <person name="Mueller R.-W."/>
            <person name="Bruemmer F."/>
            <person name="Labrenz M."/>
            <person name="Spormann A.M."/>
            <person name="Op den Camp H."/>
            <person name="Overmann J."/>
            <person name="Amann R."/>
            <person name="Jetten M.S.M."/>
            <person name="Mascher T."/>
            <person name="Medema M.H."/>
            <person name="Devos D.P."/>
            <person name="Kaster A.-K."/>
            <person name="Ovreas L."/>
            <person name="Rohde M."/>
            <person name="Galperin M.Y."/>
            <person name="Jogler C."/>
        </authorList>
    </citation>
    <scope>NUCLEOTIDE SEQUENCE [LARGE SCALE GENOMIC DNA]</scope>
    <source>
        <strain evidence="3">Pan97</strain>
    </source>
</reference>
<evidence type="ECO:0000313" key="2">
    <source>
        <dbReference type="EMBL" id="QDU77967.1"/>
    </source>
</evidence>
<dbReference type="KEGG" id="bvo:Pan97_50460"/>
<gene>
    <name evidence="2" type="ORF">Pan97_50460</name>
</gene>
<evidence type="ECO:0000256" key="1">
    <source>
        <dbReference type="SAM" id="SignalP"/>
    </source>
</evidence>
<accession>A0A518CFH4</accession>
<dbReference type="AlphaFoldDB" id="A0A518CFH4"/>
<organism evidence="2 3">
    <name type="scientific">Bremerella volcania</name>
    <dbReference type="NCBI Taxonomy" id="2527984"/>
    <lineage>
        <taxon>Bacteria</taxon>
        <taxon>Pseudomonadati</taxon>
        <taxon>Planctomycetota</taxon>
        <taxon>Planctomycetia</taxon>
        <taxon>Pirellulales</taxon>
        <taxon>Pirellulaceae</taxon>
        <taxon>Bremerella</taxon>
    </lineage>
</organism>
<dbReference type="RefSeq" id="WP_144977379.1">
    <property type="nucleotide sequence ID" value="NZ_CP036289.1"/>
</dbReference>
<feature type="signal peptide" evidence="1">
    <location>
        <begin position="1"/>
        <end position="19"/>
    </location>
</feature>
<feature type="chain" id="PRO_5021883429" description="Carboxypeptidase regulatory-like domain-containing protein" evidence="1">
    <location>
        <begin position="20"/>
        <end position="148"/>
    </location>
</feature>